<protein>
    <submittedName>
        <fullName evidence="2">Uncharacterized protein</fullName>
    </submittedName>
</protein>
<sequence length="182" mass="20323">MASQPLVQTYGAGPLPEVQIDISRWQNTWSDGVLDCFSHWPSCLVTFFGFGWLIKAISLNRSAILKLTWGLAIFGLTWLAYFVLSTTGSILRNQESVRMDIADKEGGIDNVTEDMLNAEVWEHHPAVVALGFLAGAFAVAMILLNWYYRTKIREKYHIPPTDCAEDFFVVCCCMGCSVCQGT</sequence>
<proteinExistence type="predicted"/>
<name>A0A0G4F9R1_VITBC</name>
<reference evidence="2 3" key="1">
    <citation type="submission" date="2014-11" db="EMBL/GenBank/DDBJ databases">
        <authorList>
            <person name="Zhu J."/>
            <person name="Qi W."/>
            <person name="Song R."/>
        </authorList>
    </citation>
    <scope>NUCLEOTIDE SEQUENCE [LARGE SCALE GENOMIC DNA]</scope>
</reference>
<dbReference type="EMBL" id="CDMY01000393">
    <property type="protein sequence ID" value="CEM09125.1"/>
    <property type="molecule type" value="Genomic_DNA"/>
</dbReference>
<keyword evidence="1" id="KW-0472">Membrane</keyword>
<feature type="transmembrane region" description="Helical" evidence="1">
    <location>
        <begin position="64"/>
        <end position="84"/>
    </location>
</feature>
<evidence type="ECO:0000313" key="3">
    <source>
        <dbReference type="Proteomes" id="UP000041254"/>
    </source>
</evidence>
<gene>
    <name evidence="2" type="ORF">Vbra_14794</name>
</gene>
<dbReference type="AlphaFoldDB" id="A0A0G4F9R1"/>
<evidence type="ECO:0000256" key="1">
    <source>
        <dbReference type="SAM" id="Phobius"/>
    </source>
</evidence>
<organism evidence="2 3">
    <name type="scientific">Vitrella brassicaformis (strain CCMP3155)</name>
    <dbReference type="NCBI Taxonomy" id="1169540"/>
    <lineage>
        <taxon>Eukaryota</taxon>
        <taxon>Sar</taxon>
        <taxon>Alveolata</taxon>
        <taxon>Colpodellida</taxon>
        <taxon>Vitrellaceae</taxon>
        <taxon>Vitrella</taxon>
    </lineage>
</organism>
<dbReference type="InParanoid" id="A0A0G4F9R1"/>
<dbReference type="InterPro" id="IPR006461">
    <property type="entry name" value="PLAC_motif_containing"/>
</dbReference>
<dbReference type="Pfam" id="PF04749">
    <property type="entry name" value="PLAC8"/>
    <property type="match status" value="1"/>
</dbReference>
<keyword evidence="1" id="KW-0812">Transmembrane</keyword>
<evidence type="ECO:0000313" key="2">
    <source>
        <dbReference type="EMBL" id="CEM09125.1"/>
    </source>
</evidence>
<dbReference type="Proteomes" id="UP000041254">
    <property type="component" value="Unassembled WGS sequence"/>
</dbReference>
<feature type="transmembrane region" description="Helical" evidence="1">
    <location>
        <begin position="126"/>
        <end position="148"/>
    </location>
</feature>
<keyword evidence="3" id="KW-1185">Reference proteome</keyword>
<dbReference type="PhylomeDB" id="A0A0G4F9R1"/>
<dbReference type="NCBIfam" id="TIGR01571">
    <property type="entry name" value="A_thal_Cys_rich"/>
    <property type="match status" value="1"/>
</dbReference>
<accession>A0A0G4F9R1</accession>
<feature type="transmembrane region" description="Helical" evidence="1">
    <location>
        <begin position="37"/>
        <end position="57"/>
    </location>
</feature>
<dbReference type="VEuPathDB" id="CryptoDB:Vbra_14794"/>
<keyword evidence="1" id="KW-1133">Transmembrane helix</keyword>